<gene>
    <name evidence="2" type="ORF">KBB96_01960</name>
</gene>
<feature type="signal peptide" evidence="1">
    <location>
        <begin position="1"/>
        <end position="36"/>
    </location>
</feature>
<keyword evidence="1" id="KW-0732">Signal</keyword>
<proteinExistence type="predicted"/>
<evidence type="ECO:0000313" key="2">
    <source>
        <dbReference type="EMBL" id="QUE51668.1"/>
    </source>
</evidence>
<dbReference type="EMBL" id="CP073100">
    <property type="protein sequence ID" value="QUE51668.1"/>
    <property type="molecule type" value="Genomic_DNA"/>
</dbReference>
<feature type="chain" id="PRO_5036941111" evidence="1">
    <location>
        <begin position="37"/>
        <end position="400"/>
    </location>
</feature>
<organism evidence="2 3">
    <name type="scientific">Luteolibacter ambystomatis</name>
    <dbReference type="NCBI Taxonomy" id="2824561"/>
    <lineage>
        <taxon>Bacteria</taxon>
        <taxon>Pseudomonadati</taxon>
        <taxon>Verrucomicrobiota</taxon>
        <taxon>Verrucomicrobiia</taxon>
        <taxon>Verrucomicrobiales</taxon>
        <taxon>Verrucomicrobiaceae</taxon>
        <taxon>Luteolibacter</taxon>
    </lineage>
</organism>
<accession>A0A975PEV0</accession>
<evidence type="ECO:0000256" key="1">
    <source>
        <dbReference type="SAM" id="SignalP"/>
    </source>
</evidence>
<dbReference type="SUPFAM" id="SSF51126">
    <property type="entry name" value="Pectin lyase-like"/>
    <property type="match status" value="1"/>
</dbReference>
<dbReference type="KEGG" id="lamb:KBB96_01960"/>
<dbReference type="InterPro" id="IPR012334">
    <property type="entry name" value="Pectin_lyas_fold"/>
</dbReference>
<reference evidence="2" key="1">
    <citation type="submission" date="2021-04" db="EMBL/GenBank/DDBJ databases">
        <title>Luteolibacter sp. 32A isolated from the skin of an Anderson's salamander (Ambystoma andersonii).</title>
        <authorList>
            <person name="Spergser J."/>
            <person name="Busse H.-J."/>
        </authorList>
    </citation>
    <scope>NUCLEOTIDE SEQUENCE</scope>
    <source>
        <strain evidence="2">32A</strain>
    </source>
</reference>
<keyword evidence="3" id="KW-1185">Reference proteome</keyword>
<dbReference type="Gene3D" id="2.160.20.10">
    <property type="entry name" value="Single-stranded right-handed beta-helix, Pectin lyase-like"/>
    <property type="match status" value="1"/>
</dbReference>
<protein>
    <submittedName>
        <fullName evidence="2">Right-handed parallel beta-helix repeat-containing protein</fullName>
    </submittedName>
</protein>
<dbReference type="InterPro" id="IPR011050">
    <property type="entry name" value="Pectin_lyase_fold/virulence"/>
</dbReference>
<dbReference type="RefSeq" id="WP_211631807.1">
    <property type="nucleotide sequence ID" value="NZ_CP073100.1"/>
</dbReference>
<sequence length="400" mass="43693">MSSFIFNRPSAPTTARFRHIAVAALMAGALSLSAGAETLRWNVQKQYGITADGIRKAIQAAKEHFSKEPNDTIVLEFDEGTYKVEGKDTDDGSIDLSGVNPGPDGRLVFKGAGMEKTVLVFNNDIHAIFGRKVFHVTMADMHMTREKYTVSQGLVVEAAAGKVVLDIQEGFPTPADIFNPTSDQGRFIRRYTNSKEDPQLVVKDNVQLAWREAKPLGDRLWQLDLVKKNLVPNYQKGELIGIKSKHGGKGHGGQAYWLMEGSDFIFQSVKWTQKTRGVFRGGFDKIQILDCVTDRAAPIAGQTPCLASPDGGPQIGQPWDPPTKGNIVKNCRFIASGDDAVAFFHGTGEVSGCQIRDAFARGILLSDSPDVVVKDNTLIRCGVQNTKDYKLPGDPADLVK</sequence>
<dbReference type="AlphaFoldDB" id="A0A975PEV0"/>
<dbReference type="Proteomes" id="UP000676169">
    <property type="component" value="Chromosome"/>
</dbReference>
<evidence type="ECO:0000313" key="3">
    <source>
        <dbReference type="Proteomes" id="UP000676169"/>
    </source>
</evidence>
<name>A0A975PEV0_9BACT</name>